<proteinExistence type="predicted"/>
<dbReference type="GO" id="GO:0005886">
    <property type="term" value="C:plasma membrane"/>
    <property type="evidence" value="ECO:0007669"/>
    <property type="project" value="TreeGrafter"/>
</dbReference>
<sequence length="352" mass="40395">MDTGASHSILNRAIVKGKFEPLFGAKFRIATGEEAAIRGMDFMAKHGFVLDLERQVLQYANMALPLTTGYGRGPEELQVVIERLQEIPPNSEAILWATSNEDLGTSRTWVVEPAKNCTTDTIIVGKAVVTPINNLIPVRVINPTRERKKIYKGTTIVLCQKVEFIIDHKEDMQSLPHHKTRNHLCPNRWSKHWKQGQKIVTFGKHNCLGEYEVADQIHVTKYLQQERPYIGAENTGIWGWNYGGYLTARTLANDAQGVYKQYLYRYMGLPTPEDNLQKYLKTDAFENVENFRYHDFLFIHGSADNNVHYQNSLMLAKVLQQKQVMFDEMTYTDENHSIGSFLPCLYQTMGRF</sequence>
<organism evidence="2 3">
    <name type="scientific">Glossina brevipalpis</name>
    <dbReference type="NCBI Taxonomy" id="37001"/>
    <lineage>
        <taxon>Eukaryota</taxon>
        <taxon>Metazoa</taxon>
        <taxon>Ecdysozoa</taxon>
        <taxon>Arthropoda</taxon>
        <taxon>Hexapoda</taxon>
        <taxon>Insecta</taxon>
        <taxon>Pterygota</taxon>
        <taxon>Neoptera</taxon>
        <taxon>Endopterygota</taxon>
        <taxon>Diptera</taxon>
        <taxon>Brachycera</taxon>
        <taxon>Muscomorpha</taxon>
        <taxon>Hippoboscoidea</taxon>
        <taxon>Glossinidae</taxon>
        <taxon>Glossina</taxon>
    </lineage>
</organism>
<dbReference type="Pfam" id="PF00326">
    <property type="entry name" value="Peptidase_S9"/>
    <property type="match status" value="2"/>
</dbReference>
<dbReference type="PANTHER" id="PTHR11731">
    <property type="entry name" value="PROTEASE FAMILY S9B,C DIPEPTIDYL-PEPTIDASE IV-RELATED"/>
    <property type="match status" value="1"/>
</dbReference>
<evidence type="ECO:0000313" key="3">
    <source>
        <dbReference type="Proteomes" id="UP000091820"/>
    </source>
</evidence>
<dbReference type="EnsemblMetazoa" id="GBRI042160-RA">
    <property type="protein sequence ID" value="GBRI042160-PA"/>
    <property type="gene ID" value="GBRI042160"/>
</dbReference>
<dbReference type="InterPro" id="IPR050278">
    <property type="entry name" value="Serine_Prot_S9B/DPPIV"/>
</dbReference>
<dbReference type="Proteomes" id="UP000091820">
    <property type="component" value="Unassembled WGS sequence"/>
</dbReference>
<dbReference type="Gene3D" id="3.40.50.1820">
    <property type="entry name" value="alpha/beta hydrolase"/>
    <property type="match status" value="1"/>
</dbReference>
<evidence type="ECO:0000259" key="1">
    <source>
        <dbReference type="Pfam" id="PF00326"/>
    </source>
</evidence>
<dbReference type="InterPro" id="IPR001375">
    <property type="entry name" value="Peptidase_S9_cat"/>
</dbReference>
<dbReference type="GO" id="GO:0008239">
    <property type="term" value="F:dipeptidyl-peptidase activity"/>
    <property type="evidence" value="ECO:0007669"/>
    <property type="project" value="TreeGrafter"/>
</dbReference>
<feature type="domain" description="Peptidase S9 prolyl oligopeptidase catalytic" evidence="1">
    <location>
        <begin position="208"/>
        <end position="260"/>
    </location>
</feature>
<dbReference type="STRING" id="37001.A0A1A9X2Q7"/>
<dbReference type="PANTHER" id="PTHR11731:SF154">
    <property type="entry name" value="VENOM DIPEPTIDYL PEPTIDASE 4-LIKE PROTEIN"/>
    <property type="match status" value="1"/>
</dbReference>
<dbReference type="InterPro" id="IPR029058">
    <property type="entry name" value="AB_hydrolase_fold"/>
</dbReference>
<reference evidence="2" key="2">
    <citation type="submission" date="2020-05" db="UniProtKB">
        <authorList>
            <consortium name="EnsemblMetazoa"/>
        </authorList>
    </citation>
    <scope>IDENTIFICATION</scope>
    <source>
        <strain evidence="2">IAEA</strain>
    </source>
</reference>
<reference evidence="3" key="1">
    <citation type="submission" date="2014-03" db="EMBL/GenBank/DDBJ databases">
        <authorList>
            <person name="Aksoy S."/>
            <person name="Warren W."/>
            <person name="Wilson R.K."/>
        </authorList>
    </citation>
    <scope>NUCLEOTIDE SEQUENCE [LARGE SCALE GENOMIC DNA]</scope>
    <source>
        <strain evidence="3">IAEA</strain>
    </source>
</reference>
<evidence type="ECO:0000313" key="2">
    <source>
        <dbReference type="EnsemblMetazoa" id="GBRI042160-PA"/>
    </source>
</evidence>
<keyword evidence="3" id="KW-1185">Reference proteome</keyword>
<dbReference type="GO" id="GO:0008236">
    <property type="term" value="F:serine-type peptidase activity"/>
    <property type="evidence" value="ECO:0007669"/>
    <property type="project" value="InterPro"/>
</dbReference>
<dbReference type="GO" id="GO:0006508">
    <property type="term" value="P:proteolysis"/>
    <property type="evidence" value="ECO:0007669"/>
    <property type="project" value="InterPro"/>
</dbReference>
<feature type="domain" description="Peptidase S9 prolyl oligopeptidase catalytic" evidence="1">
    <location>
        <begin position="262"/>
        <end position="340"/>
    </location>
</feature>
<accession>A0A1A9X2Q7</accession>
<protein>
    <recommendedName>
        <fullName evidence="1">Peptidase S9 prolyl oligopeptidase catalytic domain-containing protein</fullName>
    </recommendedName>
</protein>
<dbReference type="SUPFAM" id="SSF53474">
    <property type="entry name" value="alpha/beta-Hydrolases"/>
    <property type="match status" value="1"/>
</dbReference>
<dbReference type="AlphaFoldDB" id="A0A1A9X2Q7"/>
<name>A0A1A9X2Q7_9MUSC</name>
<dbReference type="VEuPathDB" id="VectorBase:GBRI042160"/>